<keyword evidence="3" id="KW-0472">Membrane</keyword>
<evidence type="ECO:0000256" key="1">
    <source>
        <dbReference type="ARBA" id="ARBA00009186"/>
    </source>
</evidence>
<dbReference type="GO" id="GO:0020037">
    <property type="term" value="F:heme binding"/>
    <property type="evidence" value="ECO:0007669"/>
    <property type="project" value="InterPro"/>
</dbReference>
<evidence type="ECO:0000259" key="4">
    <source>
        <dbReference type="Pfam" id="PF01578"/>
    </source>
</evidence>
<evidence type="ECO:0000256" key="3">
    <source>
        <dbReference type="SAM" id="Phobius"/>
    </source>
</evidence>
<dbReference type="KEGG" id="fgi:OP10G_3945"/>
<comment type="similarity">
    <text evidence="1">Belongs to the CcmF/CycK/Ccl1/NrfE/CcsA family.</text>
</comment>
<dbReference type="InterPro" id="IPR003567">
    <property type="entry name" value="Cyt_c_biogenesis"/>
</dbReference>
<feature type="transmembrane region" description="Helical" evidence="3">
    <location>
        <begin position="752"/>
        <end position="771"/>
    </location>
</feature>
<dbReference type="OrthoDB" id="9761451at2"/>
<feature type="transmembrane region" description="Helical" evidence="3">
    <location>
        <begin position="450"/>
        <end position="471"/>
    </location>
</feature>
<feature type="transmembrane region" description="Helical" evidence="3">
    <location>
        <begin position="227"/>
        <end position="246"/>
    </location>
</feature>
<dbReference type="STRING" id="661478.OP10G_3945"/>
<keyword evidence="2" id="KW-0201">Cytochrome c-type biogenesis</keyword>
<feature type="transmembrane region" description="Helical" evidence="3">
    <location>
        <begin position="380"/>
        <end position="402"/>
    </location>
</feature>
<keyword evidence="3" id="KW-0812">Transmembrane</keyword>
<feature type="transmembrane region" description="Helical" evidence="3">
    <location>
        <begin position="52"/>
        <end position="77"/>
    </location>
</feature>
<dbReference type="eggNOG" id="COG1138">
    <property type="taxonomic scope" value="Bacteria"/>
</dbReference>
<feature type="transmembrane region" description="Helical" evidence="3">
    <location>
        <begin position="414"/>
        <end position="438"/>
    </location>
</feature>
<reference evidence="6 7" key="1">
    <citation type="journal article" date="2014" name="PLoS ONE">
        <title>The first complete genome sequence of the class fimbriimonadia in the phylum armatimonadetes.</title>
        <authorList>
            <person name="Hu Z.Y."/>
            <person name="Wang Y.Z."/>
            <person name="Im W.T."/>
            <person name="Wang S.Y."/>
            <person name="Zhao G.P."/>
            <person name="Zheng H.J."/>
            <person name="Quan Z.X."/>
        </authorList>
    </citation>
    <scope>NUCLEOTIDE SEQUENCE [LARGE SCALE GENOMIC DNA]</scope>
    <source>
        <strain evidence="6">Gsoil 348</strain>
    </source>
</reference>
<dbReference type="Pfam" id="PF01578">
    <property type="entry name" value="Cytochrom_C_asm"/>
    <property type="match status" value="1"/>
</dbReference>
<accession>A0A068NUU4</accession>
<evidence type="ECO:0000256" key="2">
    <source>
        <dbReference type="ARBA" id="ARBA00022748"/>
    </source>
</evidence>
<dbReference type="HOGENOM" id="CLU_015041_3_0_0"/>
<evidence type="ECO:0000259" key="5">
    <source>
        <dbReference type="Pfam" id="PF16327"/>
    </source>
</evidence>
<feature type="transmembrane region" description="Helical" evidence="3">
    <location>
        <begin position="525"/>
        <end position="544"/>
    </location>
</feature>
<dbReference type="GO" id="GO:0017004">
    <property type="term" value="P:cytochrome complex assembly"/>
    <property type="evidence" value="ECO:0007669"/>
    <property type="project" value="UniProtKB-KW"/>
</dbReference>
<feature type="transmembrane region" description="Helical" evidence="3">
    <location>
        <begin position="330"/>
        <end position="351"/>
    </location>
</feature>
<protein>
    <submittedName>
        <fullName evidence="6">Cytochrome c heme lyase subunit CcmF</fullName>
    </submittedName>
</protein>
<evidence type="ECO:0000313" key="6">
    <source>
        <dbReference type="EMBL" id="AIE87313.1"/>
    </source>
</evidence>
<proteinExistence type="inferred from homology"/>
<evidence type="ECO:0000313" key="7">
    <source>
        <dbReference type="Proteomes" id="UP000027982"/>
    </source>
</evidence>
<feature type="domain" description="Cytochrome c-type biogenesis protein CcmF C-terminal" evidence="5">
    <location>
        <begin position="336"/>
        <end position="653"/>
    </location>
</feature>
<keyword evidence="6" id="KW-0456">Lyase</keyword>
<organism evidence="6 7">
    <name type="scientific">Fimbriimonas ginsengisoli Gsoil 348</name>
    <dbReference type="NCBI Taxonomy" id="661478"/>
    <lineage>
        <taxon>Bacteria</taxon>
        <taxon>Bacillati</taxon>
        <taxon>Armatimonadota</taxon>
        <taxon>Fimbriimonadia</taxon>
        <taxon>Fimbriimonadales</taxon>
        <taxon>Fimbriimonadaceae</taxon>
        <taxon>Fimbriimonas</taxon>
    </lineage>
</organism>
<dbReference type="Pfam" id="PF16327">
    <property type="entry name" value="CcmF_C"/>
    <property type="match status" value="1"/>
</dbReference>
<feature type="transmembrane region" description="Helical" evidence="3">
    <location>
        <begin position="290"/>
        <end position="310"/>
    </location>
</feature>
<dbReference type="GO" id="GO:0016020">
    <property type="term" value="C:membrane"/>
    <property type="evidence" value="ECO:0007669"/>
    <property type="project" value="InterPro"/>
</dbReference>
<dbReference type="GO" id="GO:0015232">
    <property type="term" value="F:heme transmembrane transporter activity"/>
    <property type="evidence" value="ECO:0007669"/>
    <property type="project" value="InterPro"/>
</dbReference>
<feature type="transmembrane region" description="Helical" evidence="3">
    <location>
        <begin position="135"/>
        <end position="153"/>
    </location>
</feature>
<feature type="transmembrane region" description="Helical" evidence="3">
    <location>
        <begin position="25"/>
        <end position="45"/>
    </location>
</feature>
<dbReference type="AlphaFoldDB" id="A0A068NUU4"/>
<feature type="domain" description="Cytochrome c assembly protein" evidence="4">
    <location>
        <begin position="104"/>
        <end position="309"/>
    </location>
</feature>
<dbReference type="GO" id="GO:0016829">
    <property type="term" value="F:lyase activity"/>
    <property type="evidence" value="ECO:0007669"/>
    <property type="project" value="UniProtKB-KW"/>
</dbReference>
<dbReference type="PANTHER" id="PTHR43653:SF1">
    <property type="entry name" value="CYTOCHROME C-TYPE BIOGENESIS PROTEIN CCMF"/>
    <property type="match status" value="1"/>
</dbReference>
<dbReference type="RefSeq" id="WP_025228777.1">
    <property type="nucleotide sequence ID" value="NZ_CP007139.1"/>
</dbReference>
<dbReference type="InterPro" id="IPR002541">
    <property type="entry name" value="Cyt_c_assembly"/>
</dbReference>
<keyword evidence="7" id="KW-1185">Reference proteome</keyword>
<name>A0A068NUU4_FIMGI</name>
<sequence length="801" mass="87453">MNQDPLAGFPTAPAWSLFVGPLGKGLVIAGLVFFALSAILSGLSARSDRFKVFATIGFYLGAVSLFGAVGCLTSLFVNNQFEYDYVFNHGDVHTALQYKIAGVWSGQQGSFLLWATTSAIFGLLALRGTGHYRSAYLTVYSTFLGTLCGILAYETPFKIIPQLISNGKVVVPPTGQGLAPSLMNYWVVIHPPTIFMGFGALTVLFAYAVAAIVTGDVRDWVSRVRPWSLVATGILGLGICMGGFWAYETLGWGGFWKWDPVENASFVPWLFLVTFVHGIMVQVSRKRWHGMNLVLGAIPFIAFVYGTFLTRSGFLENVSVHSFAEMDKSALKILEIFLSLVFFGFFALYAFRGAKLGRAANAEIPAQPGIGREGLYGTGILFLSLLAFVLAMGMSWPLIMALSHRQVAAVEEALYHMVVVWFFIPVMIGIAVTPFVSWRPLGGREILRRLTNVFSASVALTGAILLALRFPEWGVRAASASTVTMPFGLRMATLPWVAILLLTCCFAFVGNLWRIVETMKRSKSSLGGFFTHLGIAVLFAGLIVSRGLEQTNTKPLFVRDGTPDGAFGYTVAYKDRIAKSPEDRDGKIAFTVTAPGGETFTATPGLYFQRAMDGGEGKPMVWPFIRRYAAHDFYLSMGAPIVTVWEKPIWFKPGETKTEKDITITYRGMKMTGQPGTPSAVFGADILFIADGKVANVTPQFSVANGPNLPLATRDFRVALMQMDAKDKSVALQVYFSTALYPIEIFTKPLTGLVWLGAGMIFVGGFLSAFLRRRRKIQDVVTETPTEIEEPSIPDATVAVA</sequence>
<dbReference type="Proteomes" id="UP000027982">
    <property type="component" value="Chromosome"/>
</dbReference>
<feature type="transmembrane region" description="Helical" evidence="3">
    <location>
        <begin position="194"/>
        <end position="215"/>
    </location>
</feature>
<feature type="transmembrane region" description="Helical" evidence="3">
    <location>
        <begin position="266"/>
        <end position="283"/>
    </location>
</feature>
<gene>
    <name evidence="6" type="ORF">OP10G_3945</name>
</gene>
<keyword evidence="3" id="KW-1133">Transmembrane helix</keyword>
<feature type="transmembrane region" description="Helical" evidence="3">
    <location>
        <begin position="491"/>
        <end position="513"/>
    </location>
</feature>
<dbReference type="InterPro" id="IPR032523">
    <property type="entry name" value="CcmF_C"/>
</dbReference>
<dbReference type="EMBL" id="CP007139">
    <property type="protein sequence ID" value="AIE87313.1"/>
    <property type="molecule type" value="Genomic_DNA"/>
</dbReference>
<feature type="transmembrane region" description="Helical" evidence="3">
    <location>
        <begin position="111"/>
        <end position="128"/>
    </location>
</feature>
<dbReference type="PRINTS" id="PR01410">
    <property type="entry name" value="CCBIOGENESIS"/>
</dbReference>
<dbReference type="PANTHER" id="PTHR43653">
    <property type="entry name" value="CYTOCHROME C ASSEMBLY PROTEIN-RELATED"/>
    <property type="match status" value="1"/>
</dbReference>